<dbReference type="PANTHER" id="PTHR28620:SF1">
    <property type="entry name" value="CENP-V_GFA DOMAIN-CONTAINING PROTEIN"/>
    <property type="match status" value="1"/>
</dbReference>
<dbReference type="PROSITE" id="PS51891">
    <property type="entry name" value="CENP_V_GFA"/>
    <property type="match status" value="2"/>
</dbReference>
<evidence type="ECO:0000256" key="3">
    <source>
        <dbReference type="ARBA" id="ARBA00022833"/>
    </source>
</evidence>
<keyword evidence="6" id="KW-1185">Reference proteome</keyword>
<dbReference type="Proteomes" id="UP000076881">
    <property type="component" value="Unassembled WGS sequence"/>
</dbReference>
<organism evidence="5 6">
    <name type="scientific">Akanthomyces lecanii RCEF 1005</name>
    <dbReference type="NCBI Taxonomy" id="1081108"/>
    <lineage>
        <taxon>Eukaryota</taxon>
        <taxon>Fungi</taxon>
        <taxon>Dikarya</taxon>
        <taxon>Ascomycota</taxon>
        <taxon>Pezizomycotina</taxon>
        <taxon>Sordariomycetes</taxon>
        <taxon>Hypocreomycetidae</taxon>
        <taxon>Hypocreales</taxon>
        <taxon>Cordycipitaceae</taxon>
        <taxon>Akanthomyces</taxon>
        <taxon>Cordyceps confragosa</taxon>
    </lineage>
</organism>
<dbReference type="Gene3D" id="2.170.150.70">
    <property type="match status" value="2"/>
</dbReference>
<dbReference type="Pfam" id="PF04828">
    <property type="entry name" value="GFA"/>
    <property type="match status" value="2"/>
</dbReference>
<dbReference type="PANTHER" id="PTHR28620">
    <property type="entry name" value="CENTROMERE PROTEIN V"/>
    <property type="match status" value="1"/>
</dbReference>
<comment type="caution">
    <text evidence="5">The sequence shown here is derived from an EMBL/GenBank/DDBJ whole genome shotgun (WGS) entry which is preliminary data.</text>
</comment>
<comment type="similarity">
    <text evidence="1">Belongs to the Gfa family.</text>
</comment>
<dbReference type="SUPFAM" id="SSF51316">
    <property type="entry name" value="Mss4-like"/>
    <property type="match status" value="2"/>
</dbReference>
<keyword evidence="2" id="KW-0479">Metal-binding</keyword>
<dbReference type="GO" id="GO:0046872">
    <property type="term" value="F:metal ion binding"/>
    <property type="evidence" value="ECO:0007669"/>
    <property type="project" value="UniProtKB-KW"/>
</dbReference>
<sequence length="306" mass="33879">MTLNDNEHAPLRTYRGNCHCGAFVYEAELPEITTVTECPCSICRKKGYLFVSTNSKTHFKVVKGSLESLSEYTFGTKMLHHKFCSNCGTAVLATVPSVKVPGKDIFLNVHAIQNINTWPLKRTIVDGTKIGSPYEEPKHTGRLPTVEVEGGQLYTGSCHCGKLTIAAKLKTLEDDKDSGMIECNCSICERNAYLWVYPKTDQVVLAGREEDVARYRFNHGILAKPFCRTCGVSMSNPVNAQTTPDEAATKIPGADAAQQEKVRTHMERHAKMHPVNVRVLHGVDLDRLHVKKLDGATLIPPPYVNP</sequence>
<accession>A0A168KRS5</accession>
<evidence type="ECO:0000313" key="5">
    <source>
        <dbReference type="EMBL" id="OAA82055.1"/>
    </source>
</evidence>
<keyword evidence="3" id="KW-0862">Zinc</keyword>
<dbReference type="OrthoDB" id="2993351at2759"/>
<name>A0A168KRS5_CORDF</name>
<evidence type="ECO:0000313" key="6">
    <source>
        <dbReference type="Proteomes" id="UP000076881"/>
    </source>
</evidence>
<reference evidence="5 6" key="1">
    <citation type="journal article" date="2016" name="Genome Biol. Evol.">
        <title>Divergent and convergent evolution of fungal pathogenicity.</title>
        <authorList>
            <person name="Shang Y."/>
            <person name="Xiao G."/>
            <person name="Zheng P."/>
            <person name="Cen K."/>
            <person name="Zhan S."/>
            <person name="Wang C."/>
        </authorList>
    </citation>
    <scope>NUCLEOTIDE SEQUENCE [LARGE SCALE GENOMIC DNA]</scope>
    <source>
        <strain evidence="5 6">RCEF 1005</strain>
    </source>
</reference>
<proteinExistence type="inferred from homology"/>
<feature type="domain" description="CENP-V/GFA" evidence="4">
    <location>
        <begin position="14"/>
        <end position="135"/>
    </location>
</feature>
<evidence type="ECO:0000256" key="2">
    <source>
        <dbReference type="ARBA" id="ARBA00022723"/>
    </source>
</evidence>
<evidence type="ECO:0000259" key="4">
    <source>
        <dbReference type="PROSITE" id="PS51891"/>
    </source>
</evidence>
<dbReference type="GO" id="GO:0016846">
    <property type="term" value="F:carbon-sulfur lyase activity"/>
    <property type="evidence" value="ECO:0007669"/>
    <property type="project" value="InterPro"/>
</dbReference>
<dbReference type="InterPro" id="IPR006913">
    <property type="entry name" value="CENP-V/GFA"/>
</dbReference>
<evidence type="ECO:0000256" key="1">
    <source>
        <dbReference type="ARBA" id="ARBA00005495"/>
    </source>
</evidence>
<feature type="domain" description="CENP-V/GFA" evidence="4">
    <location>
        <begin position="154"/>
        <end position="276"/>
    </location>
</feature>
<dbReference type="EMBL" id="AZHF01000001">
    <property type="protein sequence ID" value="OAA82055.1"/>
    <property type="molecule type" value="Genomic_DNA"/>
</dbReference>
<dbReference type="AlphaFoldDB" id="A0A168KRS5"/>
<dbReference type="InterPro" id="IPR011057">
    <property type="entry name" value="Mss4-like_sf"/>
</dbReference>
<dbReference type="InterPro" id="IPR052355">
    <property type="entry name" value="CENP-V-like"/>
</dbReference>
<gene>
    <name evidence="5" type="ORF">LEL_01600</name>
</gene>
<protein>
    <submittedName>
        <fullName evidence="5">Mss4-like protein</fullName>
    </submittedName>
</protein>